<dbReference type="PANTHER" id="PTHR23504">
    <property type="entry name" value="MAJOR FACILITATOR SUPERFAMILY DOMAIN-CONTAINING PROTEIN 10"/>
    <property type="match status" value="1"/>
</dbReference>
<evidence type="ECO:0000256" key="3">
    <source>
        <dbReference type="ARBA" id="ARBA00007520"/>
    </source>
</evidence>
<keyword evidence="6 8" id="KW-1133">Transmembrane helix</keyword>
<dbReference type="AlphaFoldDB" id="A0AAW9DQL8"/>
<feature type="transmembrane region" description="Helical" evidence="8">
    <location>
        <begin position="350"/>
        <end position="370"/>
    </location>
</feature>
<evidence type="ECO:0000313" key="10">
    <source>
        <dbReference type="EMBL" id="MDX5930708.1"/>
    </source>
</evidence>
<evidence type="ECO:0000256" key="8">
    <source>
        <dbReference type="SAM" id="Phobius"/>
    </source>
</evidence>
<proteinExistence type="inferred from homology"/>
<dbReference type="EMBL" id="JAWXYB010000018">
    <property type="protein sequence ID" value="MDX5930708.1"/>
    <property type="molecule type" value="Genomic_DNA"/>
</dbReference>
<feature type="transmembrane region" description="Helical" evidence="8">
    <location>
        <begin position="379"/>
        <end position="403"/>
    </location>
</feature>
<dbReference type="InterPro" id="IPR005829">
    <property type="entry name" value="Sugar_transporter_CS"/>
</dbReference>
<name>A0AAW9DQL8_ACIAO</name>
<dbReference type="Proteomes" id="UP001279553">
    <property type="component" value="Unassembled WGS sequence"/>
</dbReference>
<dbReference type="PANTHER" id="PTHR23504:SF15">
    <property type="entry name" value="MAJOR FACILITATOR SUPERFAMILY (MFS) PROFILE DOMAIN-CONTAINING PROTEIN"/>
    <property type="match status" value="1"/>
</dbReference>
<feature type="transmembrane region" description="Helical" evidence="8">
    <location>
        <begin position="311"/>
        <end position="330"/>
    </location>
</feature>
<comment type="function">
    <text evidence="1">Resistance to tetracycline by an active tetracycline efflux. This is an energy-dependent process that decreases the accumulation of the antibiotic in whole cells. This protein functions as a metal-tetracycline/H(+) antiporter.</text>
</comment>
<dbReference type="PROSITE" id="PS50850">
    <property type="entry name" value="MFS"/>
    <property type="match status" value="1"/>
</dbReference>
<dbReference type="InterPro" id="IPR036259">
    <property type="entry name" value="MFS_trans_sf"/>
</dbReference>
<feature type="transmembrane region" description="Helical" evidence="8">
    <location>
        <begin position="259"/>
        <end position="281"/>
    </location>
</feature>
<keyword evidence="11" id="KW-1185">Reference proteome</keyword>
<feature type="transmembrane region" description="Helical" evidence="8">
    <location>
        <begin position="142"/>
        <end position="165"/>
    </location>
</feature>
<accession>A0AAW9DQL8</accession>
<gene>
    <name evidence="10" type="ORF">SIL87_08035</name>
</gene>
<evidence type="ECO:0000313" key="11">
    <source>
        <dbReference type="Proteomes" id="UP001279553"/>
    </source>
</evidence>
<evidence type="ECO:0000256" key="5">
    <source>
        <dbReference type="ARBA" id="ARBA00022692"/>
    </source>
</evidence>
<dbReference type="InterPro" id="IPR011701">
    <property type="entry name" value="MFS"/>
</dbReference>
<dbReference type="GO" id="GO:0022857">
    <property type="term" value="F:transmembrane transporter activity"/>
    <property type="evidence" value="ECO:0007669"/>
    <property type="project" value="InterPro"/>
</dbReference>
<feature type="transmembrane region" description="Helical" evidence="8">
    <location>
        <begin position="12"/>
        <end position="36"/>
    </location>
</feature>
<dbReference type="Gene3D" id="1.20.1250.20">
    <property type="entry name" value="MFS general substrate transporter like domains"/>
    <property type="match status" value="1"/>
</dbReference>
<keyword evidence="5 8" id="KW-0812">Transmembrane</keyword>
<keyword evidence="4" id="KW-0813">Transport</keyword>
<feature type="transmembrane region" description="Helical" evidence="8">
    <location>
        <begin position="85"/>
        <end position="104"/>
    </location>
</feature>
<evidence type="ECO:0000256" key="7">
    <source>
        <dbReference type="ARBA" id="ARBA00023136"/>
    </source>
</evidence>
<protein>
    <submittedName>
        <fullName evidence="10">MFS transporter</fullName>
    </submittedName>
</protein>
<dbReference type="PRINTS" id="PR01035">
    <property type="entry name" value="TCRTETA"/>
</dbReference>
<dbReference type="InterPro" id="IPR020846">
    <property type="entry name" value="MFS_dom"/>
</dbReference>
<dbReference type="GO" id="GO:0016020">
    <property type="term" value="C:membrane"/>
    <property type="evidence" value="ECO:0007669"/>
    <property type="project" value="UniProtKB-SubCell"/>
</dbReference>
<dbReference type="SUPFAM" id="SSF103473">
    <property type="entry name" value="MFS general substrate transporter"/>
    <property type="match status" value="1"/>
</dbReference>
<feature type="transmembrane region" description="Helical" evidence="8">
    <location>
        <begin position="287"/>
        <end position="304"/>
    </location>
</feature>
<sequence length="427" mass="44150">MSGLLPRRARRGAAFGFIMATILLDMLAMAIVLPVLPKLIQGLVRGDTVVAAHVFGLFGAAWAAMQFITAPVLGALSDRYGRRPVILLSCLGQAADFVVMALAPDVAWLLVGRMLSGASSANIAAANAYIADVTPAERRAAAFGISGVAAALGFVLGPALGGILGGVSLRLPFWFAAGLALANFIYGWVALPESLSKRARTRLTWRGLNPLSALAFYLRPGIAAPATIYALGTLALQAIPSVLVLYVQDRFGWIPLKIGLTLAAAGIGFALVGGLLVGPVVKRFGEVRTLILGLLLGAAGFGVFGFAPRSLIFWAGVPVISFWALAMPSVQGIMAHRVSGAAQGRLQGLLSSLSGLTALIGPLLFTAIYAKCLGPGGSALVWTAGLPLVTAGGLLLVSMLPILRLGNVVPAASPSACVSRERRQADR</sequence>
<feature type="transmembrane region" description="Helical" evidence="8">
    <location>
        <begin position="171"/>
        <end position="191"/>
    </location>
</feature>
<evidence type="ECO:0000256" key="1">
    <source>
        <dbReference type="ARBA" id="ARBA00003279"/>
    </source>
</evidence>
<keyword evidence="7 8" id="KW-0472">Membrane</keyword>
<organism evidence="10 11">
    <name type="scientific">Acidiphilium acidophilum</name>
    <name type="common">Thiobacillus acidophilus</name>
    <dbReference type="NCBI Taxonomy" id="76588"/>
    <lineage>
        <taxon>Bacteria</taxon>
        <taxon>Pseudomonadati</taxon>
        <taxon>Pseudomonadota</taxon>
        <taxon>Alphaproteobacteria</taxon>
        <taxon>Acetobacterales</taxon>
        <taxon>Acidocellaceae</taxon>
        <taxon>Acidiphilium</taxon>
    </lineage>
</organism>
<comment type="subcellular location">
    <subcellularLocation>
        <location evidence="2">Membrane</location>
        <topology evidence="2">Multi-pass membrane protein</topology>
    </subcellularLocation>
</comment>
<evidence type="ECO:0000256" key="4">
    <source>
        <dbReference type="ARBA" id="ARBA00022448"/>
    </source>
</evidence>
<feature type="transmembrane region" description="Helical" evidence="8">
    <location>
        <begin position="48"/>
        <end position="73"/>
    </location>
</feature>
<comment type="similarity">
    <text evidence="3">Belongs to the major facilitator superfamily. TCR/Tet family.</text>
</comment>
<dbReference type="RefSeq" id="WP_319613637.1">
    <property type="nucleotide sequence ID" value="NZ_JAWXYB010000018.1"/>
</dbReference>
<feature type="domain" description="Major facilitator superfamily (MFS) profile" evidence="9">
    <location>
        <begin position="14"/>
        <end position="410"/>
    </location>
</feature>
<dbReference type="InterPro" id="IPR001958">
    <property type="entry name" value="Tet-R_TetA/multi-R_MdtG-like"/>
</dbReference>
<feature type="transmembrane region" description="Helical" evidence="8">
    <location>
        <begin position="110"/>
        <end position="130"/>
    </location>
</feature>
<evidence type="ECO:0000259" key="9">
    <source>
        <dbReference type="PROSITE" id="PS50850"/>
    </source>
</evidence>
<evidence type="ECO:0000256" key="6">
    <source>
        <dbReference type="ARBA" id="ARBA00022989"/>
    </source>
</evidence>
<evidence type="ECO:0000256" key="2">
    <source>
        <dbReference type="ARBA" id="ARBA00004141"/>
    </source>
</evidence>
<dbReference type="PROSITE" id="PS00216">
    <property type="entry name" value="SUGAR_TRANSPORT_1"/>
    <property type="match status" value="1"/>
</dbReference>
<comment type="caution">
    <text evidence="10">The sequence shown here is derived from an EMBL/GenBank/DDBJ whole genome shotgun (WGS) entry which is preliminary data.</text>
</comment>
<reference evidence="10 11" key="1">
    <citation type="submission" date="2023-11" db="EMBL/GenBank/DDBJ databases">
        <title>MicrobeMod: A computational toolkit for identifying prokaryotic methylation and restriction-modification with nanopore sequencing.</title>
        <authorList>
            <person name="Crits-Christoph A."/>
            <person name="Kang S.C."/>
            <person name="Lee H."/>
            <person name="Ostrov N."/>
        </authorList>
    </citation>
    <scope>NUCLEOTIDE SEQUENCE [LARGE SCALE GENOMIC DNA]</scope>
    <source>
        <strain evidence="10 11">DSMZ 700</strain>
    </source>
</reference>
<dbReference type="Pfam" id="PF07690">
    <property type="entry name" value="MFS_1"/>
    <property type="match status" value="1"/>
</dbReference>